<reference evidence="1" key="1">
    <citation type="submission" date="2018-05" db="EMBL/GenBank/DDBJ databases">
        <authorList>
            <person name="Lanie J.A."/>
            <person name="Ng W.-L."/>
            <person name="Kazmierczak K.M."/>
            <person name="Andrzejewski T.M."/>
            <person name="Davidsen T.M."/>
            <person name="Wayne K.J."/>
            <person name="Tettelin H."/>
            <person name="Glass J.I."/>
            <person name="Rusch D."/>
            <person name="Podicherti R."/>
            <person name="Tsui H.-C.T."/>
            <person name="Winkler M.E."/>
        </authorList>
    </citation>
    <scope>NUCLEOTIDE SEQUENCE</scope>
</reference>
<gene>
    <name evidence="1" type="ORF">METZ01_LOCUS59933</name>
</gene>
<evidence type="ECO:0000313" key="1">
    <source>
        <dbReference type="EMBL" id="SVA07079.1"/>
    </source>
</evidence>
<name>A0A381SUE9_9ZZZZ</name>
<sequence length="36" mass="4202">MIWMVKLTTFRQQLHEALSTNLPAQNFLNKQVASNK</sequence>
<protein>
    <submittedName>
        <fullName evidence="1">Uncharacterized protein</fullName>
    </submittedName>
</protein>
<organism evidence="1">
    <name type="scientific">marine metagenome</name>
    <dbReference type="NCBI Taxonomy" id="408172"/>
    <lineage>
        <taxon>unclassified sequences</taxon>
        <taxon>metagenomes</taxon>
        <taxon>ecological metagenomes</taxon>
    </lineage>
</organism>
<dbReference type="AlphaFoldDB" id="A0A381SUE9"/>
<dbReference type="EMBL" id="UINC01003523">
    <property type="protein sequence ID" value="SVA07079.1"/>
    <property type="molecule type" value="Genomic_DNA"/>
</dbReference>
<accession>A0A381SUE9</accession>
<proteinExistence type="predicted"/>